<evidence type="ECO:0000313" key="3">
    <source>
        <dbReference type="WBParaSite" id="BXY_1401900.1"/>
    </source>
</evidence>
<evidence type="ECO:0000313" key="2">
    <source>
        <dbReference type="Proteomes" id="UP000095284"/>
    </source>
</evidence>
<organism evidence="2 3">
    <name type="scientific">Bursaphelenchus xylophilus</name>
    <name type="common">Pinewood nematode worm</name>
    <name type="synonym">Aphelenchoides xylophilus</name>
    <dbReference type="NCBI Taxonomy" id="6326"/>
    <lineage>
        <taxon>Eukaryota</taxon>
        <taxon>Metazoa</taxon>
        <taxon>Ecdysozoa</taxon>
        <taxon>Nematoda</taxon>
        <taxon>Chromadorea</taxon>
        <taxon>Rhabditida</taxon>
        <taxon>Tylenchina</taxon>
        <taxon>Tylenchomorpha</taxon>
        <taxon>Aphelenchoidea</taxon>
        <taxon>Aphelenchoididae</taxon>
        <taxon>Bursaphelenchus</taxon>
    </lineage>
</organism>
<feature type="compositionally biased region" description="Polar residues" evidence="1">
    <location>
        <begin position="22"/>
        <end position="31"/>
    </location>
</feature>
<feature type="region of interest" description="Disordered" evidence="1">
    <location>
        <begin position="1"/>
        <end position="31"/>
    </location>
</feature>
<dbReference type="Proteomes" id="UP000095284">
    <property type="component" value="Unplaced"/>
</dbReference>
<dbReference type="WBParaSite" id="BXY_1401900.1">
    <property type="protein sequence ID" value="BXY_1401900.1"/>
    <property type="gene ID" value="BXY_1401900"/>
</dbReference>
<reference evidence="3" key="1">
    <citation type="submission" date="2016-11" db="UniProtKB">
        <authorList>
            <consortium name="WormBaseParasite"/>
        </authorList>
    </citation>
    <scope>IDENTIFICATION</scope>
</reference>
<evidence type="ECO:0000256" key="1">
    <source>
        <dbReference type="SAM" id="MobiDB-lite"/>
    </source>
</evidence>
<feature type="compositionally biased region" description="Low complexity" evidence="1">
    <location>
        <begin position="1"/>
        <end position="21"/>
    </location>
</feature>
<feature type="region of interest" description="Disordered" evidence="1">
    <location>
        <begin position="145"/>
        <end position="173"/>
    </location>
</feature>
<sequence length="285" mass="32718">MVDPTSEASSTLPSASSNQSPTSIKSGMNDKIPSNHSDLIIAMILARSDELFADNRKRKPIYNARRKAKWKELVENLNQQLGMDYSVERVKNNYHYRVTSLKRNMNRQMTTLKEDVSLNESPAYQQLSEIDRMLYEAVKAANQDEFQPPIKRKKSQEKSEDPEEKTEGSFDHSFIDRLFENGKEERSLSPESNDDTNLKKIMGQMIKNQAESFQALRNFMTEQTLQQAKIIEMMAATVELVRESTSHLERASNLCPTCTGNLLEKVFQPYGQKDGKEPNELRIEE</sequence>
<dbReference type="AlphaFoldDB" id="A0A1I7SLT6"/>
<name>A0A1I7SLT6_BURXY</name>
<accession>A0A1I7SLT6</accession>
<protein>
    <submittedName>
        <fullName evidence="3">MADF domain-containing protein</fullName>
    </submittedName>
</protein>
<proteinExistence type="predicted"/>